<evidence type="ECO:0000313" key="4">
    <source>
        <dbReference type="Proteomes" id="UP000663877"/>
    </source>
</evidence>
<dbReference type="Pfam" id="PF14945">
    <property type="entry name" value="LLC1"/>
    <property type="match status" value="1"/>
</dbReference>
<dbReference type="Proteomes" id="UP000663877">
    <property type="component" value="Unassembled WGS sequence"/>
</dbReference>
<keyword evidence="3" id="KW-1185">Reference proteome</keyword>
<evidence type="ECO:0000313" key="1">
    <source>
        <dbReference type="EMBL" id="CAF0741988.1"/>
    </source>
</evidence>
<evidence type="ECO:0000313" key="3">
    <source>
        <dbReference type="Proteomes" id="UP000663832"/>
    </source>
</evidence>
<dbReference type="InterPro" id="IPR020339">
    <property type="entry name" value="C20orf85-like"/>
</dbReference>
<sequence>MSELNTHHVSTNISSAQPKVTSLLSNYHRPVIKMSSRAANNDFTNYTALDTFRRETVRKEEEAERLWKTKFDPWLMDEYQEMYESIGKNRGIPPDNRVIPLKRSEWQQPADALPPLYKRLNGQRRRRLLGSFPETENDKIGWRLLPEHAINMYGSNTANIPPLPKQYKISSYPG</sequence>
<dbReference type="OrthoDB" id="9970318at2759"/>
<gene>
    <name evidence="2" type="ORF">BJG266_LOCUS2606</name>
    <name evidence="1" type="ORF">QVE165_LOCUS958</name>
</gene>
<reference evidence="2" key="1">
    <citation type="submission" date="2021-02" db="EMBL/GenBank/DDBJ databases">
        <authorList>
            <person name="Nowell W R."/>
        </authorList>
    </citation>
    <scope>NUCLEOTIDE SEQUENCE</scope>
</reference>
<accession>A0A813PEA7</accession>
<dbReference type="AlphaFoldDB" id="A0A813PEA7"/>
<protein>
    <submittedName>
        <fullName evidence="2">Uncharacterized protein</fullName>
    </submittedName>
</protein>
<evidence type="ECO:0000313" key="2">
    <source>
        <dbReference type="EMBL" id="CAF0753770.1"/>
    </source>
</evidence>
<dbReference type="Proteomes" id="UP000663832">
    <property type="component" value="Unassembled WGS sequence"/>
</dbReference>
<dbReference type="EMBL" id="CAJNOM010000003">
    <property type="protein sequence ID" value="CAF0741988.1"/>
    <property type="molecule type" value="Genomic_DNA"/>
</dbReference>
<proteinExistence type="predicted"/>
<organism evidence="2 4">
    <name type="scientific">Adineta steineri</name>
    <dbReference type="NCBI Taxonomy" id="433720"/>
    <lineage>
        <taxon>Eukaryota</taxon>
        <taxon>Metazoa</taxon>
        <taxon>Spiralia</taxon>
        <taxon>Gnathifera</taxon>
        <taxon>Rotifera</taxon>
        <taxon>Eurotatoria</taxon>
        <taxon>Bdelloidea</taxon>
        <taxon>Adinetida</taxon>
        <taxon>Adinetidae</taxon>
        <taxon>Adineta</taxon>
    </lineage>
</organism>
<dbReference type="EMBL" id="CAJNOI010000006">
    <property type="protein sequence ID" value="CAF0753770.1"/>
    <property type="molecule type" value="Genomic_DNA"/>
</dbReference>
<name>A0A813PEA7_9BILA</name>
<comment type="caution">
    <text evidence="2">The sequence shown here is derived from an EMBL/GenBank/DDBJ whole genome shotgun (WGS) entry which is preliminary data.</text>
</comment>